<gene>
    <name evidence="8" type="primary">sigW_6</name>
    <name evidence="8" type="ORF">Pla144_27190</name>
</gene>
<dbReference type="OrthoDB" id="261230at2"/>
<feature type="domain" description="RNA polymerase sigma-70 region 2" evidence="7">
    <location>
        <begin position="22"/>
        <end position="88"/>
    </location>
</feature>
<evidence type="ECO:0000259" key="7">
    <source>
        <dbReference type="Pfam" id="PF04542"/>
    </source>
</evidence>
<evidence type="ECO:0000256" key="5">
    <source>
        <dbReference type="ARBA" id="ARBA00023163"/>
    </source>
</evidence>
<evidence type="ECO:0000256" key="2">
    <source>
        <dbReference type="ARBA" id="ARBA00023015"/>
    </source>
</evidence>
<dbReference type="Pfam" id="PF04542">
    <property type="entry name" value="Sigma70_r2"/>
    <property type="match status" value="1"/>
</dbReference>
<proteinExistence type="inferred from homology"/>
<protein>
    <recommendedName>
        <fullName evidence="6">RNA polymerase sigma factor</fullName>
    </recommendedName>
</protein>
<dbReference type="GO" id="GO:0006352">
    <property type="term" value="P:DNA-templated transcription initiation"/>
    <property type="evidence" value="ECO:0007669"/>
    <property type="project" value="InterPro"/>
</dbReference>
<keyword evidence="2 6" id="KW-0805">Transcription regulation</keyword>
<dbReference type="SUPFAM" id="SSF88659">
    <property type="entry name" value="Sigma3 and sigma4 domains of RNA polymerase sigma factors"/>
    <property type="match status" value="1"/>
</dbReference>
<reference evidence="8 9" key="1">
    <citation type="submission" date="2019-02" db="EMBL/GenBank/DDBJ databases">
        <title>Deep-cultivation of Planctomycetes and their phenomic and genomic characterization uncovers novel biology.</title>
        <authorList>
            <person name="Wiegand S."/>
            <person name="Jogler M."/>
            <person name="Boedeker C."/>
            <person name="Pinto D."/>
            <person name="Vollmers J."/>
            <person name="Rivas-Marin E."/>
            <person name="Kohn T."/>
            <person name="Peeters S.H."/>
            <person name="Heuer A."/>
            <person name="Rast P."/>
            <person name="Oberbeckmann S."/>
            <person name="Bunk B."/>
            <person name="Jeske O."/>
            <person name="Meyerdierks A."/>
            <person name="Storesund J.E."/>
            <person name="Kallscheuer N."/>
            <person name="Luecker S."/>
            <person name="Lage O.M."/>
            <person name="Pohl T."/>
            <person name="Merkel B.J."/>
            <person name="Hornburger P."/>
            <person name="Mueller R.-W."/>
            <person name="Bruemmer F."/>
            <person name="Labrenz M."/>
            <person name="Spormann A.M."/>
            <person name="Op Den Camp H."/>
            <person name="Overmann J."/>
            <person name="Amann R."/>
            <person name="Jetten M.S.M."/>
            <person name="Mascher T."/>
            <person name="Medema M.H."/>
            <person name="Devos D.P."/>
            <person name="Kaster A.-K."/>
            <person name="Ovreas L."/>
            <person name="Rohde M."/>
            <person name="Galperin M.Y."/>
            <person name="Jogler C."/>
        </authorList>
    </citation>
    <scope>NUCLEOTIDE SEQUENCE [LARGE SCALE GENOMIC DNA]</scope>
    <source>
        <strain evidence="8 9">Pla144</strain>
    </source>
</reference>
<dbReference type="InterPro" id="IPR007627">
    <property type="entry name" value="RNA_pol_sigma70_r2"/>
</dbReference>
<dbReference type="SUPFAM" id="SSF88946">
    <property type="entry name" value="Sigma2 domain of RNA polymerase sigma factors"/>
    <property type="match status" value="1"/>
</dbReference>
<dbReference type="GO" id="GO:0003677">
    <property type="term" value="F:DNA binding"/>
    <property type="evidence" value="ECO:0007669"/>
    <property type="project" value="UniProtKB-KW"/>
</dbReference>
<dbReference type="Gene3D" id="1.10.1740.10">
    <property type="match status" value="1"/>
</dbReference>
<dbReference type="PANTHER" id="PTHR43133:SF51">
    <property type="entry name" value="RNA POLYMERASE SIGMA FACTOR"/>
    <property type="match status" value="1"/>
</dbReference>
<dbReference type="Proteomes" id="UP000318437">
    <property type="component" value="Unassembled WGS sequence"/>
</dbReference>
<evidence type="ECO:0000256" key="1">
    <source>
        <dbReference type="ARBA" id="ARBA00010641"/>
    </source>
</evidence>
<dbReference type="InterPro" id="IPR036388">
    <property type="entry name" value="WH-like_DNA-bd_sf"/>
</dbReference>
<organism evidence="8 9">
    <name type="scientific">Bythopirellula polymerisocia</name>
    <dbReference type="NCBI Taxonomy" id="2528003"/>
    <lineage>
        <taxon>Bacteria</taxon>
        <taxon>Pseudomonadati</taxon>
        <taxon>Planctomycetota</taxon>
        <taxon>Planctomycetia</taxon>
        <taxon>Pirellulales</taxon>
        <taxon>Lacipirellulaceae</taxon>
        <taxon>Bythopirellula</taxon>
    </lineage>
</organism>
<dbReference type="InterPro" id="IPR013325">
    <property type="entry name" value="RNA_pol_sigma_r2"/>
</dbReference>
<keyword evidence="4 6" id="KW-0238">DNA-binding</keyword>
<dbReference type="InterPro" id="IPR000838">
    <property type="entry name" value="RNA_pol_sigma70_ECF_CS"/>
</dbReference>
<dbReference type="AlphaFoldDB" id="A0A5C6CPV3"/>
<keyword evidence="5 6" id="KW-0804">Transcription</keyword>
<dbReference type="NCBIfam" id="TIGR02937">
    <property type="entry name" value="sigma70-ECF"/>
    <property type="match status" value="1"/>
</dbReference>
<sequence>MEHCSELVERVRAGDLHAFGILYDRYGRLVRAICYDRLGNQADAEDLAQEVFLRAFHKLEQLQHADQFGSWLVEITRRMTIDWHRRNNAINNLKMEPFFDLHAKDTDDSQLSKLEDLHRAISRLPERERLAIHIFYLTEQPAPVAQKVLELSASGFYKLLERARANLAKQMTSKKRVRQ</sequence>
<evidence type="ECO:0000313" key="9">
    <source>
        <dbReference type="Proteomes" id="UP000318437"/>
    </source>
</evidence>
<comment type="similarity">
    <text evidence="1 6">Belongs to the sigma-70 factor family. ECF subfamily.</text>
</comment>
<accession>A0A5C6CPV3</accession>
<name>A0A5C6CPV3_9BACT</name>
<comment type="caution">
    <text evidence="8">The sequence shown here is derived from an EMBL/GenBank/DDBJ whole genome shotgun (WGS) entry which is preliminary data.</text>
</comment>
<dbReference type="RefSeq" id="WP_146451117.1">
    <property type="nucleotide sequence ID" value="NZ_SJPS01000004.1"/>
</dbReference>
<keyword evidence="9" id="KW-1185">Reference proteome</keyword>
<dbReference type="Gene3D" id="1.10.10.10">
    <property type="entry name" value="Winged helix-like DNA-binding domain superfamily/Winged helix DNA-binding domain"/>
    <property type="match status" value="1"/>
</dbReference>
<evidence type="ECO:0000256" key="3">
    <source>
        <dbReference type="ARBA" id="ARBA00023082"/>
    </source>
</evidence>
<dbReference type="InterPro" id="IPR013324">
    <property type="entry name" value="RNA_pol_sigma_r3/r4-like"/>
</dbReference>
<dbReference type="InterPro" id="IPR039425">
    <property type="entry name" value="RNA_pol_sigma-70-like"/>
</dbReference>
<keyword evidence="3 6" id="KW-0731">Sigma factor</keyword>
<evidence type="ECO:0000256" key="4">
    <source>
        <dbReference type="ARBA" id="ARBA00023125"/>
    </source>
</evidence>
<dbReference type="EMBL" id="SJPS01000004">
    <property type="protein sequence ID" value="TWU25514.1"/>
    <property type="molecule type" value="Genomic_DNA"/>
</dbReference>
<dbReference type="GO" id="GO:0016987">
    <property type="term" value="F:sigma factor activity"/>
    <property type="evidence" value="ECO:0007669"/>
    <property type="project" value="UniProtKB-KW"/>
</dbReference>
<dbReference type="PROSITE" id="PS01063">
    <property type="entry name" value="SIGMA70_ECF"/>
    <property type="match status" value="1"/>
</dbReference>
<dbReference type="PANTHER" id="PTHR43133">
    <property type="entry name" value="RNA POLYMERASE ECF-TYPE SIGMA FACTO"/>
    <property type="match status" value="1"/>
</dbReference>
<evidence type="ECO:0000313" key="8">
    <source>
        <dbReference type="EMBL" id="TWU25514.1"/>
    </source>
</evidence>
<evidence type="ECO:0000256" key="6">
    <source>
        <dbReference type="RuleBase" id="RU000716"/>
    </source>
</evidence>
<dbReference type="InterPro" id="IPR014284">
    <property type="entry name" value="RNA_pol_sigma-70_dom"/>
</dbReference>